<dbReference type="GeneID" id="17294922"/>
<gene>
    <name evidence="5" type="ORF">GUITHDRAFT_43962</name>
</gene>
<evidence type="ECO:0000256" key="4">
    <source>
        <dbReference type="ARBA" id="ARBA00022777"/>
    </source>
</evidence>
<evidence type="ECO:0000256" key="2">
    <source>
        <dbReference type="ARBA" id="ARBA00022679"/>
    </source>
</evidence>
<dbReference type="EMBL" id="JH993051">
    <property type="protein sequence ID" value="EKX38197.1"/>
    <property type="molecule type" value="Genomic_DNA"/>
</dbReference>
<keyword evidence="7" id="KW-1185">Reference proteome</keyword>
<sequence length="209" mass="23733">ALVCFTIRDTELRKELAEECKEANIAAVDLLGDLSDGLSHFLELTPIKDSEDQVDALPQRKPLSSGYFKRIEAVDFAIKMDEGSFPENYHKADLVLVGVSRVQKTPLAMYLSQQFGLKVANTKIVLDCPVEPELLKIDPRKVFALTCQADYLLKMRRRRVMMVGPGHSDTEYASMEYIRTELEYADSIYRQNPEWNRIDITGLSVEEVA</sequence>
<keyword evidence="2" id="KW-0808">Transferase</keyword>
<dbReference type="RefSeq" id="XP_005825177.1">
    <property type="nucleotide sequence ID" value="XM_005825120.1"/>
</dbReference>
<keyword evidence="3" id="KW-0547">Nucleotide-binding</keyword>
<dbReference type="PANTHER" id="PTHR31756:SF3">
    <property type="entry name" value="PYRUVATE, PHOSPHATE DIKINASE REGULATORY PROTEIN 1, CHLOROPLASTIC"/>
    <property type="match status" value="1"/>
</dbReference>
<dbReference type="Proteomes" id="UP000011087">
    <property type="component" value="Unassembled WGS sequence"/>
</dbReference>
<reference evidence="5 7" key="1">
    <citation type="journal article" date="2012" name="Nature">
        <title>Algal genomes reveal evolutionary mosaicism and the fate of nucleomorphs.</title>
        <authorList>
            <consortium name="DOE Joint Genome Institute"/>
            <person name="Curtis B.A."/>
            <person name="Tanifuji G."/>
            <person name="Burki F."/>
            <person name="Gruber A."/>
            <person name="Irimia M."/>
            <person name="Maruyama S."/>
            <person name="Arias M.C."/>
            <person name="Ball S.G."/>
            <person name="Gile G.H."/>
            <person name="Hirakawa Y."/>
            <person name="Hopkins J.F."/>
            <person name="Kuo A."/>
            <person name="Rensing S.A."/>
            <person name="Schmutz J."/>
            <person name="Symeonidi A."/>
            <person name="Elias M."/>
            <person name="Eveleigh R.J."/>
            <person name="Herman E.K."/>
            <person name="Klute M.J."/>
            <person name="Nakayama T."/>
            <person name="Obornik M."/>
            <person name="Reyes-Prieto A."/>
            <person name="Armbrust E.V."/>
            <person name="Aves S.J."/>
            <person name="Beiko R.G."/>
            <person name="Coutinho P."/>
            <person name="Dacks J.B."/>
            <person name="Durnford D.G."/>
            <person name="Fast N.M."/>
            <person name="Green B.R."/>
            <person name="Grisdale C.J."/>
            <person name="Hempel F."/>
            <person name="Henrissat B."/>
            <person name="Hoppner M.P."/>
            <person name="Ishida K."/>
            <person name="Kim E."/>
            <person name="Koreny L."/>
            <person name="Kroth P.G."/>
            <person name="Liu Y."/>
            <person name="Malik S.B."/>
            <person name="Maier U.G."/>
            <person name="McRose D."/>
            <person name="Mock T."/>
            <person name="Neilson J.A."/>
            <person name="Onodera N.T."/>
            <person name="Poole A.M."/>
            <person name="Pritham E.J."/>
            <person name="Richards T.A."/>
            <person name="Rocap G."/>
            <person name="Roy S.W."/>
            <person name="Sarai C."/>
            <person name="Schaack S."/>
            <person name="Shirato S."/>
            <person name="Slamovits C.H."/>
            <person name="Spencer D.F."/>
            <person name="Suzuki S."/>
            <person name="Worden A.Z."/>
            <person name="Zauner S."/>
            <person name="Barry K."/>
            <person name="Bell C."/>
            <person name="Bharti A.K."/>
            <person name="Crow J.A."/>
            <person name="Grimwood J."/>
            <person name="Kramer R."/>
            <person name="Lindquist E."/>
            <person name="Lucas S."/>
            <person name="Salamov A."/>
            <person name="McFadden G.I."/>
            <person name="Lane C.E."/>
            <person name="Keeling P.J."/>
            <person name="Gray M.W."/>
            <person name="Grigoriev I.V."/>
            <person name="Archibald J.M."/>
        </authorList>
    </citation>
    <scope>NUCLEOTIDE SEQUENCE</scope>
    <source>
        <strain evidence="5 7">CCMP2712</strain>
    </source>
</reference>
<keyword evidence="1" id="KW-0723">Serine/threonine-protein kinase</keyword>
<dbReference type="GO" id="GO:0005524">
    <property type="term" value="F:ATP binding"/>
    <property type="evidence" value="ECO:0007669"/>
    <property type="project" value="InterPro"/>
</dbReference>
<keyword evidence="4" id="KW-0418">Kinase</keyword>
<dbReference type="InterPro" id="IPR005177">
    <property type="entry name" value="Kinase-pyrophosphorylase"/>
</dbReference>
<dbReference type="HOGENOM" id="CLU_046206_2_1_1"/>
<evidence type="ECO:0000313" key="5">
    <source>
        <dbReference type="EMBL" id="EKX38197.1"/>
    </source>
</evidence>
<accession>L1IQ33</accession>
<evidence type="ECO:0000313" key="7">
    <source>
        <dbReference type="Proteomes" id="UP000011087"/>
    </source>
</evidence>
<organism evidence="5">
    <name type="scientific">Guillardia theta (strain CCMP2712)</name>
    <name type="common">Cryptophyte</name>
    <dbReference type="NCBI Taxonomy" id="905079"/>
    <lineage>
        <taxon>Eukaryota</taxon>
        <taxon>Cryptophyceae</taxon>
        <taxon>Pyrenomonadales</taxon>
        <taxon>Geminigeraceae</taxon>
        <taxon>Guillardia</taxon>
    </lineage>
</organism>
<feature type="non-terminal residue" evidence="5">
    <location>
        <position position="1"/>
    </location>
</feature>
<evidence type="ECO:0000313" key="6">
    <source>
        <dbReference type="EnsemblProtists" id="EKX38197"/>
    </source>
</evidence>
<dbReference type="Pfam" id="PF03618">
    <property type="entry name" value="Kinase-PPPase"/>
    <property type="match status" value="1"/>
</dbReference>
<dbReference type="EnsemblProtists" id="EKX38197">
    <property type="protein sequence ID" value="EKX38197"/>
    <property type="gene ID" value="GUITHDRAFT_43962"/>
</dbReference>
<dbReference type="PANTHER" id="PTHR31756">
    <property type="entry name" value="PYRUVATE, PHOSPHATE DIKINASE REGULATORY PROTEIN 1, CHLOROPLASTIC"/>
    <property type="match status" value="1"/>
</dbReference>
<dbReference type="PaxDb" id="55529-EKX38197"/>
<evidence type="ECO:0000256" key="3">
    <source>
        <dbReference type="ARBA" id="ARBA00022741"/>
    </source>
</evidence>
<dbReference type="OrthoDB" id="416832at2759"/>
<dbReference type="GO" id="GO:0004674">
    <property type="term" value="F:protein serine/threonine kinase activity"/>
    <property type="evidence" value="ECO:0007669"/>
    <property type="project" value="UniProtKB-KW"/>
</dbReference>
<dbReference type="OMA" id="GIDPPNE"/>
<dbReference type="KEGG" id="gtt:GUITHDRAFT_43962"/>
<dbReference type="AlphaFoldDB" id="L1IQ33"/>
<protein>
    <submittedName>
        <fullName evidence="5 6">Uncharacterized protein</fullName>
    </submittedName>
</protein>
<evidence type="ECO:0000256" key="1">
    <source>
        <dbReference type="ARBA" id="ARBA00022527"/>
    </source>
</evidence>
<proteinExistence type="predicted"/>
<reference evidence="6" key="3">
    <citation type="submission" date="2015-06" db="UniProtKB">
        <authorList>
            <consortium name="EnsemblProtists"/>
        </authorList>
    </citation>
    <scope>IDENTIFICATION</scope>
</reference>
<name>L1IQ33_GUITC</name>
<feature type="non-terminal residue" evidence="5">
    <location>
        <position position="209"/>
    </location>
</feature>
<reference evidence="7" key="2">
    <citation type="submission" date="2012-11" db="EMBL/GenBank/DDBJ databases">
        <authorList>
            <person name="Kuo A."/>
            <person name="Curtis B.A."/>
            <person name="Tanifuji G."/>
            <person name="Burki F."/>
            <person name="Gruber A."/>
            <person name="Irimia M."/>
            <person name="Maruyama S."/>
            <person name="Arias M.C."/>
            <person name="Ball S.G."/>
            <person name="Gile G.H."/>
            <person name="Hirakawa Y."/>
            <person name="Hopkins J.F."/>
            <person name="Rensing S.A."/>
            <person name="Schmutz J."/>
            <person name="Symeonidi A."/>
            <person name="Elias M."/>
            <person name="Eveleigh R.J."/>
            <person name="Herman E.K."/>
            <person name="Klute M.J."/>
            <person name="Nakayama T."/>
            <person name="Obornik M."/>
            <person name="Reyes-Prieto A."/>
            <person name="Armbrust E.V."/>
            <person name="Aves S.J."/>
            <person name="Beiko R.G."/>
            <person name="Coutinho P."/>
            <person name="Dacks J.B."/>
            <person name="Durnford D.G."/>
            <person name="Fast N.M."/>
            <person name="Green B.R."/>
            <person name="Grisdale C."/>
            <person name="Hempe F."/>
            <person name="Henrissat B."/>
            <person name="Hoppner M.P."/>
            <person name="Ishida K.-I."/>
            <person name="Kim E."/>
            <person name="Koreny L."/>
            <person name="Kroth P.G."/>
            <person name="Liu Y."/>
            <person name="Malik S.-B."/>
            <person name="Maier U.G."/>
            <person name="McRose D."/>
            <person name="Mock T."/>
            <person name="Neilson J.A."/>
            <person name="Onodera N.T."/>
            <person name="Poole A.M."/>
            <person name="Pritham E.J."/>
            <person name="Richards T.A."/>
            <person name="Rocap G."/>
            <person name="Roy S.W."/>
            <person name="Sarai C."/>
            <person name="Schaack S."/>
            <person name="Shirato S."/>
            <person name="Slamovits C.H."/>
            <person name="Spencer D.F."/>
            <person name="Suzuki S."/>
            <person name="Worden A.Z."/>
            <person name="Zauner S."/>
            <person name="Barry K."/>
            <person name="Bell C."/>
            <person name="Bharti A.K."/>
            <person name="Crow J.A."/>
            <person name="Grimwood J."/>
            <person name="Kramer R."/>
            <person name="Lindquist E."/>
            <person name="Lucas S."/>
            <person name="Salamov A."/>
            <person name="McFadden G.I."/>
            <person name="Lane C.E."/>
            <person name="Keeling P.J."/>
            <person name="Gray M.W."/>
            <person name="Grigoriev I.V."/>
            <person name="Archibald J.M."/>
        </authorList>
    </citation>
    <scope>NUCLEOTIDE SEQUENCE</scope>
    <source>
        <strain evidence="7">CCMP2712</strain>
    </source>
</reference>
<dbReference type="eggNOG" id="ENOG502QQ1R">
    <property type="taxonomic scope" value="Eukaryota"/>
</dbReference>